<evidence type="ECO:0000313" key="2">
    <source>
        <dbReference type="EMBL" id="KAJ9158094.1"/>
    </source>
</evidence>
<reference evidence="2" key="1">
    <citation type="submission" date="2022-07" db="EMBL/GenBank/DDBJ databases">
        <title>Fungi with potential for degradation of polypropylene.</title>
        <authorList>
            <person name="Gostincar C."/>
        </authorList>
    </citation>
    <scope>NUCLEOTIDE SEQUENCE</scope>
    <source>
        <strain evidence="2">EXF-13287</strain>
    </source>
</reference>
<feature type="non-terminal residue" evidence="2">
    <location>
        <position position="1"/>
    </location>
</feature>
<accession>A0AA38VY10</accession>
<dbReference type="Proteomes" id="UP001174691">
    <property type="component" value="Unassembled WGS sequence"/>
</dbReference>
<organism evidence="2 3">
    <name type="scientific">Coniochaeta hoffmannii</name>
    <dbReference type="NCBI Taxonomy" id="91930"/>
    <lineage>
        <taxon>Eukaryota</taxon>
        <taxon>Fungi</taxon>
        <taxon>Dikarya</taxon>
        <taxon>Ascomycota</taxon>
        <taxon>Pezizomycotina</taxon>
        <taxon>Sordariomycetes</taxon>
        <taxon>Sordariomycetidae</taxon>
        <taxon>Coniochaetales</taxon>
        <taxon>Coniochaetaceae</taxon>
        <taxon>Coniochaeta</taxon>
    </lineage>
</organism>
<name>A0AA38VY10_9PEZI</name>
<dbReference type="AlphaFoldDB" id="A0AA38VY10"/>
<sequence>NPSLPNLLHRNSPLSEISLNLSSTDISTERLGDGGGGGGGTERKSSIQGEEGFYSKPYGQLKAGAAPVMLTPGGAVGGGGGEGGRQVSSGNDYESQKFGGRWSSVFGRRNVSGKVAEEGRGDGRWD</sequence>
<evidence type="ECO:0000313" key="3">
    <source>
        <dbReference type="Proteomes" id="UP001174691"/>
    </source>
</evidence>
<proteinExistence type="predicted"/>
<feature type="region of interest" description="Disordered" evidence="1">
    <location>
        <begin position="74"/>
        <end position="99"/>
    </location>
</feature>
<protein>
    <submittedName>
        <fullName evidence="2">Uncharacterized protein</fullName>
    </submittedName>
</protein>
<dbReference type="EMBL" id="JANBVN010000042">
    <property type="protein sequence ID" value="KAJ9158094.1"/>
    <property type="molecule type" value="Genomic_DNA"/>
</dbReference>
<comment type="caution">
    <text evidence="2">The sequence shown here is derived from an EMBL/GenBank/DDBJ whole genome shotgun (WGS) entry which is preliminary data.</text>
</comment>
<feature type="region of interest" description="Disordered" evidence="1">
    <location>
        <begin position="20"/>
        <end position="49"/>
    </location>
</feature>
<gene>
    <name evidence="2" type="ORF">NKR19_g3654</name>
</gene>
<evidence type="ECO:0000256" key="1">
    <source>
        <dbReference type="SAM" id="MobiDB-lite"/>
    </source>
</evidence>
<keyword evidence="3" id="KW-1185">Reference proteome</keyword>
<feature type="compositionally biased region" description="Gly residues" evidence="1">
    <location>
        <begin position="74"/>
        <end position="84"/>
    </location>
</feature>